<comment type="caution">
    <text evidence="1">The sequence shown here is derived from an EMBL/GenBank/DDBJ whole genome shotgun (WGS) entry which is preliminary data.</text>
</comment>
<reference evidence="1" key="1">
    <citation type="submission" date="2020-03" db="EMBL/GenBank/DDBJ databases">
        <title>Castanea mollissima Vanexum genome sequencing.</title>
        <authorList>
            <person name="Staton M."/>
        </authorList>
    </citation>
    <scope>NUCLEOTIDE SEQUENCE</scope>
    <source>
        <tissue evidence="1">Leaf</tissue>
    </source>
</reference>
<proteinExistence type="predicted"/>
<sequence length="68" mass="7433">MAPGMDPGESASPMVVGEKVTYHVRTRCIPISRTIGHILSIPDGLCLPSLTLGRLREIQLRCIVQQGY</sequence>
<name>A0A8J4VPA8_9ROSI</name>
<dbReference type="Proteomes" id="UP000737018">
    <property type="component" value="Unassembled WGS sequence"/>
</dbReference>
<keyword evidence="2" id="KW-1185">Reference proteome</keyword>
<organism evidence="1 2">
    <name type="scientific">Castanea mollissima</name>
    <name type="common">Chinese chestnut</name>
    <dbReference type="NCBI Taxonomy" id="60419"/>
    <lineage>
        <taxon>Eukaryota</taxon>
        <taxon>Viridiplantae</taxon>
        <taxon>Streptophyta</taxon>
        <taxon>Embryophyta</taxon>
        <taxon>Tracheophyta</taxon>
        <taxon>Spermatophyta</taxon>
        <taxon>Magnoliopsida</taxon>
        <taxon>eudicotyledons</taxon>
        <taxon>Gunneridae</taxon>
        <taxon>Pentapetalae</taxon>
        <taxon>rosids</taxon>
        <taxon>fabids</taxon>
        <taxon>Fagales</taxon>
        <taxon>Fagaceae</taxon>
        <taxon>Castanea</taxon>
    </lineage>
</organism>
<evidence type="ECO:0000313" key="2">
    <source>
        <dbReference type="Proteomes" id="UP000737018"/>
    </source>
</evidence>
<dbReference type="AlphaFoldDB" id="A0A8J4VPA8"/>
<evidence type="ECO:0000313" key="1">
    <source>
        <dbReference type="EMBL" id="KAF3956066.1"/>
    </source>
</evidence>
<accession>A0A8J4VPA8</accession>
<dbReference type="EMBL" id="JRKL02003203">
    <property type="protein sequence ID" value="KAF3956066.1"/>
    <property type="molecule type" value="Genomic_DNA"/>
</dbReference>
<protein>
    <submittedName>
        <fullName evidence="1">Uncharacterized protein</fullName>
    </submittedName>
</protein>
<gene>
    <name evidence="1" type="ORF">CMV_018778</name>
</gene>